<protein>
    <recommendedName>
        <fullName evidence="4">Secreted protein</fullName>
    </recommendedName>
</protein>
<sequence length="78" mass="8951">MITCWLVIIFQLPLCPGSFVQFCDAVIRLKTFARLENSKLPIISLHVGCLICQSLYMGNLYIVSQSCVFLKLNRCFLY</sequence>
<dbReference type="EMBL" id="GBXM01010883">
    <property type="protein sequence ID" value="JAH97694.1"/>
    <property type="molecule type" value="Transcribed_RNA"/>
</dbReference>
<keyword evidence="1" id="KW-1133">Transmembrane helix</keyword>
<feature type="signal peptide" evidence="2">
    <location>
        <begin position="1"/>
        <end position="17"/>
    </location>
</feature>
<organism evidence="3">
    <name type="scientific">Anguilla anguilla</name>
    <name type="common">European freshwater eel</name>
    <name type="synonym">Muraena anguilla</name>
    <dbReference type="NCBI Taxonomy" id="7936"/>
    <lineage>
        <taxon>Eukaryota</taxon>
        <taxon>Metazoa</taxon>
        <taxon>Chordata</taxon>
        <taxon>Craniata</taxon>
        <taxon>Vertebrata</taxon>
        <taxon>Euteleostomi</taxon>
        <taxon>Actinopterygii</taxon>
        <taxon>Neopterygii</taxon>
        <taxon>Teleostei</taxon>
        <taxon>Anguilliformes</taxon>
        <taxon>Anguillidae</taxon>
        <taxon>Anguilla</taxon>
    </lineage>
</organism>
<accession>A0A0E9X506</accession>
<reference evidence="3" key="1">
    <citation type="submission" date="2014-11" db="EMBL/GenBank/DDBJ databases">
        <authorList>
            <person name="Amaro Gonzalez C."/>
        </authorList>
    </citation>
    <scope>NUCLEOTIDE SEQUENCE</scope>
</reference>
<feature type="transmembrane region" description="Helical" evidence="1">
    <location>
        <begin position="41"/>
        <end position="63"/>
    </location>
</feature>
<evidence type="ECO:0000256" key="1">
    <source>
        <dbReference type="SAM" id="Phobius"/>
    </source>
</evidence>
<feature type="chain" id="PRO_5002434804" description="Secreted protein" evidence="2">
    <location>
        <begin position="18"/>
        <end position="78"/>
    </location>
</feature>
<keyword evidence="2" id="KW-0732">Signal</keyword>
<proteinExistence type="predicted"/>
<dbReference type="AlphaFoldDB" id="A0A0E9X506"/>
<reference evidence="3" key="2">
    <citation type="journal article" date="2015" name="Fish Shellfish Immunol.">
        <title>Early steps in the European eel (Anguilla anguilla)-Vibrio vulnificus interaction in the gills: Role of the RtxA13 toxin.</title>
        <authorList>
            <person name="Callol A."/>
            <person name="Pajuelo D."/>
            <person name="Ebbesson L."/>
            <person name="Teles M."/>
            <person name="MacKenzie S."/>
            <person name="Amaro C."/>
        </authorList>
    </citation>
    <scope>NUCLEOTIDE SEQUENCE</scope>
</reference>
<evidence type="ECO:0000313" key="3">
    <source>
        <dbReference type="EMBL" id="JAH97694.1"/>
    </source>
</evidence>
<name>A0A0E9X506_ANGAN</name>
<keyword evidence="1" id="KW-0812">Transmembrane</keyword>
<evidence type="ECO:0000256" key="2">
    <source>
        <dbReference type="SAM" id="SignalP"/>
    </source>
</evidence>
<keyword evidence="1" id="KW-0472">Membrane</keyword>
<evidence type="ECO:0008006" key="4">
    <source>
        <dbReference type="Google" id="ProtNLM"/>
    </source>
</evidence>